<dbReference type="EMBL" id="SOSA01000074">
    <property type="protein sequence ID" value="THC97478.1"/>
    <property type="molecule type" value="Genomic_DNA"/>
</dbReference>
<sequence length="80" mass="9071">MAMSVTSFSPIFWVEAELTHDLFHLDIYDADRKVVAAEGSQVTGTTVPEPSNGCQRMPVELIKKYPRPEVPELQEFFLET</sequence>
<name>A0A4S3JRD4_9EURO</name>
<dbReference type="Proteomes" id="UP000308092">
    <property type="component" value="Unassembled WGS sequence"/>
</dbReference>
<dbReference type="VEuPathDB" id="FungiDB:EYZ11_003066"/>
<proteinExistence type="predicted"/>
<accession>A0A4S3JRD4</accession>
<gene>
    <name evidence="1" type="ORF">EYZ11_003066</name>
</gene>
<dbReference type="AlphaFoldDB" id="A0A4S3JRD4"/>
<reference evidence="1 2" key="1">
    <citation type="submission" date="2019-03" db="EMBL/GenBank/DDBJ databases">
        <title>The genome sequence of a newly discovered highly antifungal drug resistant Aspergillus species, Aspergillus tanneri NIH 1004.</title>
        <authorList>
            <person name="Mounaud S."/>
            <person name="Singh I."/>
            <person name="Joardar V."/>
            <person name="Pakala S."/>
            <person name="Pakala S."/>
            <person name="Venepally P."/>
            <person name="Hoover J."/>
            <person name="Nierman W."/>
            <person name="Chung J."/>
            <person name="Losada L."/>
        </authorList>
    </citation>
    <scope>NUCLEOTIDE SEQUENCE [LARGE SCALE GENOMIC DNA]</scope>
    <source>
        <strain evidence="1 2">NIH1004</strain>
    </source>
</reference>
<comment type="caution">
    <text evidence="1">The sequence shown here is derived from an EMBL/GenBank/DDBJ whole genome shotgun (WGS) entry which is preliminary data.</text>
</comment>
<evidence type="ECO:0000313" key="2">
    <source>
        <dbReference type="Proteomes" id="UP000308092"/>
    </source>
</evidence>
<protein>
    <submittedName>
        <fullName evidence="1">Uncharacterized protein</fullName>
    </submittedName>
</protein>
<organism evidence="1 2">
    <name type="scientific">Aspergillus tanneri</name>
    <dbReference type="NCBI Taxonomy" id="1220188"/>
    <lineage>
        <taxon>Eukaryota</taxon>
        <taxon>Fungi</taxon>
        <taxon>Dikarya</taxon>
        <taxon>Ascomycota</taxon>
        <taxon>Pezizomycotina</taxon>
        <taxon>Eurotiomycetes</taxon>
        <taxon>Eurotiomycetidae</taxon>
        <taxon>Eurotiales</taxon>
        <taxon>Aspergillaceae</taxon>
        <taxon>Aspergillus</taxon>
        <taxon>Aspergillus subgen. Circumdati</taxon>
    </lineage>
</organism>
<keyword evidence="2" id="KW-1185">Reference proteome</keyword>
<evidence type="ECO:0000313" key="1">
    <source>
        <dbReference type="EMBL" id="THC97478.1"/>
    </source>
</evidence>